<dbReference type="RefSeq" id="WP_132316629.1">
    <property type="nucleotide sequence ID" value="NZ_SMKR01000012.1"/>
</dbReference>
<keyword evidence="3" id="KW-1185">Reference proteome</keyword>
<dbReference type="EMBL" id="SMKR01000012">
    <property type="protein sequence ID" value="TDD29346.1"/>
    <property type="molecule type" value="Genomic_DNA"/>
</dbReference>
<gene>
    <name evidence="2" type="ORF">E1218_04800</name>
</gene>
<dbReference type="InterPro" id="IPR036278">
    <property type="entry name" value="Sialidase_sf"/>
</dbReference>
<sequence length="340" mass="36496">MRSLRGQSAALGVIAVLVSVAITPPAAAVDGIPARIVVADRPVSISSYPTVDYGRSDSPGDDRHATTTWRVVKGTGNCCENYLTTTPGGRLLDFGGTHITYSDDRGRSWRQVQPLTPMVNGEGAIVAAPGGDVLGVEWDPYSGDHLQAYKYEADTGQWLYTEMVLHQPFYDREWIGVVPGPVTIDGNTYDYVSFVKGGYPSKEIWLMSTDGLNYTDVSSKFVDQITSGKTLTGPLPARAEAANDWIQPNTGSKMTTLGTSNMLAAPDAGSQWALYDGNGWSAYRYPDGTQPSGLLQVDSAGSVHNLVPTSGGDGFDYRTSTDGGHTWHTTTVTLPPRHTI</sequence>
<feature type="chain" id="PRO_5020435516" description="Exo-alpha-sialidase" evidence="1">
    <location>
        <begin position="29"/>
        <end position="340"/>
    </location>
</feature>
<comment type="caution">
    <text evidence="2">The sequence shown here is derived from an EMBL/GenBank/DDBJ whole genome shotgun (WGS) entry which is preliminary data.</text>
</comment>
<dbReference type="SUPFAM" id="SSF50939">
    <property type="entry name" value="Sialidases"/>
    <property type="match status" value="1"/>
</dbReference>
<organism evidence="2 3">
    <name type="scientific">Kribbella turkmenica</name>
    <dbReference type="NCBI Taxonomy" id="2530375"/>
    <lineage>
        <taxon>Bacteria</taxon>
        <taxon>Bacillati</taxon>
        <taxon>Actinomycetota</taxon>
        <taxon>Actinomycetes</taxon>
        <taxon>Propionibacteriales</taxon>
        <taxon>Kribbellaceae</taxon>
        <taxon>Kribbella</taxon>
    </lineage>
</organism>
<accession>A0A4R4XF18</accession>
<evidence type="ECO:0000313" key="2">
    <source>
        <dbReference type="EMBL" id="TDD29346.1"/>
    </source>
</evidence>
<reference evidence="2 3" key="1">
    <citation type="submission" date="2019-02" db="EMBL/GenBank/DDBJ databases">
        <title>Draft genome sequences of novel Actinobacteria.</title>
        <authorList>
            <person name="Sahin N."/>
            <person name="Ay H."/>
            <person name="Saygin H."/>
        </authorList>
    </citation>
    <scope>NUCLEOTIDE SEQUENCE [LARGE SCALE GENOMIC DNA]</scope>
    <source>
        <strain evidence="2 3">16K104</strain>
    </source>
</reference>
<dbReference type="OrthoDB" id="9776657at2"/>
<evidence type="ECO:0000256" key="1">
    <source>
        <dbReference type="SAM" id="SignalP"/>
    </source>
</evidence>
<name>A0A4R4XF18_9ACTN</name>
<dbReference type="Proteomes" id="UP000295172">
    <property type="component" value="Unassembled WGS sequence"/>
</dbReference>
<protein>
    <recommendedName>
        <fullName evidence="4">Exo-alpha-sialidase</fullName>
    </recommendedName>
</protein>
<evidence type="ECO:0008006" key="4">
    <source>
        <dbReference type="Google" id="ProtNLM"/>
    </source>
</evidence>
<dbReference type="AlphaFoldDB" id="A0A4R4XF18"/>
<feature type="non-terminal residue" evidence="2">
    <location>
        <position position="340"/>
    </location>
</feature>
<evidence type="ECO:0000313" key="3">
    <source>
        <dbReference type="Proteomes" id="UP000295172"/>
    </source>
</evidence>
<keyword evidence="1" id="KW-0732">Signal</keyword>
<feature type="signal peptide" evidence="1">
    <location>
        <begin position="1"/>
        <end position="28"/>
    </location>
</feature>
<proteinExistence type="predicted"/>